<name>A0A5C0SEA5_CRATE</name>
<dbReference type="GO" id="GO:0046872">
    <property type="term" value="F:metal ion binding"/>
    <property type="evidence" value="ECO:0007669"/>
    <property type="project" value="UniProtKB-KW"/>
</dbReference>
<dbReference type="SUPFAM" id="SSF53448">
    <property type="entry name" value="Nucleotide-diphospho-sugar transferases"/>
    <property type="match status" value="1"/>
</dbReference>
<dbReference type="Proteomes" id="UP000324646">
    <property type="component" value="Chromosome"/>
</dbReference>
<evidence type="ECO:0000256" key="11">
    <source>
        <dbReference type="ARBA" id="ARBA00049336"/>
    </source>
</evidence>
<evidence type="ECO:0000256" key="8">
    <source>
        <dbReference type="ARBA" id="ARBA00022842"/>
    </source>
</evidence>
<evidence type="ECO:0000256" key="10">
    <source>
        <dbReference type="ARBA" id="ARBA00032598"/>
    </source>
</evidence>
<evidence type="ECO:0000256" key="3">
    <source>
        <dbReference type="ARBA" id="ARBA00012461"/>
    </source>
</evidence>
<dbReference type="EC" id="2.7.7.24" evidence="3"/>
<dbReference type="RefSeq" id="WP_148809645.1">
    <property type="nucleotide sequence ID" value="NZ_CP042243.1"/>
</dbReference>
<dbReference type="AlphaFoldDB" id="A0A5C0SEA5"/>
<dbReference type="OrthoDB" id="9803871at2"/>
<comment type="similarity">
    <text evidence="2">Belongs to the glucose-1-phosphate thymidylyltransferase family.</text>
</comment>
<comment type="cofactor">
    <cofactor evidence="1">
        <name>Mg(2+)</name>
        <dbReference type="ChEBI" id="CHEBI:18420"/>
    </cofactor>
</comment>
<dbReference type="Gene3D" id="3.90.550.10">
    <property type="entry name" value="Spore Coat Polysaccharide Biosynthesis Protein SpsA, Chain A"/>
    <property type="match status" value="1"/>
</dbReference>
<gene>
    <name evidence="13" type="ORF">FQB35_09200</name>
</gene>
<evidence type="ECO:0000313" key="13">
    <source>
        <dbReference type="EMBL" id="QEK12490.1"/>
    </source>
</evidence>
<dbReference type="InterPro" id="IPR005907">
    <property type="entry name" value="G1P_thy_trans_s"/>
</dbReference>
<comment type="catalytic activity">
    <reaction evidence="11">
        <text>dTTP + alpha-D-glucose 1-phosphate + H(+) = dTDP-alpha-D-glucose + diphosphate</text>
        <dbReference type="Rhea" id="RHEA:15225"/>
        <dbReference type="ChEBI" id="CHEBI:15378"/>
        <dbReference type="ChEBI" id="CHEBI:33019"/>
        <dbReference type="ChEBI" id="CHEBI:37568"/>
        <dbReference type="ChEBI" id="CHEBI:57477"/>
        <dbReference type="ChEBI" id="CHEBI:58601"/>
        <dbReference type="EC" id="2.7.7.24"/>
    </reaction>
</comment>
<feature type="domain" description="Nucleotidyl transferase" evidence="12">
    <location>
        <begin position="2"/>
        <end position="230"/>
    </location>
</feature>
<evidence type="ECO:0000256" key="5">
    <source>
        <dbReference type="ARBA" id="ARBA00022679"/>
    </source>
</evidence>
<dbReference type="KEGG" id="crs:FQB35_09200"/>
<accession>A0A5C0SEA5</accession>
<sequence>MKGIILAGGTGSRLYPLTKVTNKHLLPVGKYPMIHHLVAKMKQASIKDIMVISGKEHMGSVVSLLGSGYEYGVNFTFRIQDQPGGIAQALGLCESFVKNDKCIVILGDNIFEDNINQYVKNFEKQEKGAKILIKQVKDPTRYGIAELKNNKIINIEEKPKKPKSTYCVTGIYMYDPRVFDIIKTLKPSNRGELEITDVNNWYIQDGSLTYDILNGWWTDAGTFHSLLDANILAKDIDLEHILSRDYKNRQVKFL</sequence>
<evidence type="ECO:0000256" key="1">
    <source>
        <dbReference type="ARBA" id="ARBA00001946"/>
    </source>
</evidence>
<reference evidence="13 14" key="1">
    <citation type="submission" date="2019-07" db="EMBL/GenBank/DDBJ databases">
        <title>Complete genome of Crassaminicella thermophila SY095.</title>
        <authorList>
            <person name="Li X."/>
        </authorList>
    </citation>
    <scope>NUCLEOTIDE SEQUENCE [LARGE SCALE GENOMIC DNA]</scope>
    <source>
        <strain evidence="13 14">SY095</strain>
    </source>
</reference>
<dbReference type="PANTHER" id="PTHR43532:SF1">
    <property type="entry name" value="GLUCOSE-1-PHOSPHATE THYMIDYLYLTRANSFERASE 1"/>
    <property type="match status" value="1"/>
</dbReference>
<organism evidence="13 14">
    <name type="scientific">Crassaminicella thermophila</name>
    <dbReference type="NCBI Taxonomy" id="2599308"/>
    <lineage>
        <taxon>Bacteria</taxon>
        <taxon>Bacillati</taxon>
        <taxon>Bacillota</taxon>
        <taxon>Clostridia</taxon>
        <taxon>Eubacteriales</taxon>
        <taxon>Clostridiaceae</taxon>
        <taxon>Crassaminicella</taxon>
    </lineage>
</organism>
<dbReference type="Pfam" id="PF00483">
    <property type="entry name" value="NTP_transferase"/>
    <property type="match status" value="1"/>
</dbReference>
<dbReference type="InterPro" id="IPR029044">
    <property type="entry name" value="Nucleotide-diphossugar_trans"/>
</dbReference>
<evidence type="ECO:0000256" key="7">
    <source>
        <dbReference type="ARBA" id="ARBA00022723"/>
    </source>
</evidence>
<keyword evidence="7" id="KW-0479">Metal-binding</keyword>
<keyword evidence="8" id="KW-0460">Magnesium</keyword>
<dbReference type="InterPro" id="IPR005835">
    <property type="entry name" value="NTP_transferase_dom"/>
</dbReference>
<dbReference type="EMBL" id="CP042243">
    <property type="protein sequence ID" value="QEK12490.1"/>
    <property type="molecule type" value="Genomic_DNA"/>
</dbReference>
<proteinExistence type="inferred from homology"/>
<dbReference type="PANTHER" id="PTHR43532">
    <property type="entry name" value="GLUCOSE-1-PHOSPHATE THYMIDYLYLTRANSFERASE"/>
    <property type="match status" value="1"/>
</dbReference>
<evidence type="ECO:0000313" key="14">
    <source>
        <dbReference type="Proteomes" id="UP000324646"/>
    </source>
</evidence>
<evidence type="ECO:0000256" key="4">
    <source>
        <dbReference type="ARBA" id="ARBA00017654"/>
    </source>
</evidence>
<keyword evidence="13" id="KW-0167">Capsid protein</keyword>
<evidence type="ECO:0000259" key="12">
    <source>
        <dbReference type="Pfam" id="PF00483"/>
    </source>
</evidence>
<keyword evidence="5" id="KW-0808">Transferase</keyword>
<dbReference type="GO" id="GO:0008879">
    <property type="term" value="F:glucose-1-phosphate thymidylyltransferase activity"/>
    <property type="evidence" value="ECO:0007669"/>
    <property type="project" value="UniProtKB-EC"/>
</dbReference>
<protein>
    <recommendedName>
        <fullName evidence="4">Glucose-1-phosphate thymidylyltransferase</fullName>
        <ecNumber evidence="3">2.7.7.24</ecNumber>
    </recommendedName>
    <alternativeName>
        <fullName evidence="10">dTDP-glucose pyrophosphorylase</fullName>
    </alternativeName>
    <alternativeName>
        <fullName evidence="9">dTDP-glucose synthase</fullName>
    </alternativeName>
</protein>
<keyword evidence="13" id="KW-0946">Virion</keyword>
<keyword evidence="6" id="KW-0548">Nucleotidyltransferase</keyword>
<evidence type="ECO:0000256" key="9">
    <source>
        <dbReference type="ARBA" id="ARBA00032492"/>
    </source>
</evidence>
<evidence type="ECO:0000256" key="6">
    <source>
        <dbReference type="ARBA" id="ARBA00022695"/>
    </source>
</evidence>
<keyword evidence="14" id="KW-1185">Reference proteome</keyword>
<evidence type="ECO:0000256" key="2">
    <source>
        <dbReference type="ARBA" id="ARBA00010480"/>
    </source>
</evidence>